<dbReference type="InterPro" id="IPR050351">
    <property type="entry name" value="BphY/WalK/GraS-like"/>
</dbReference>
<dbReference type="InterPro" id="IPR004358">
    <property type="entry name" value="Sig_transdc_His_kin-like_C"/>
</dbReference>
<dbReference type="InterPro" id="IPR003661">
    <property type="entry name" value="HisK_dim/P_dom"/>
</dbReference>
<dbReference type="GO" id="GO:0016036">
    <property type="term" value="P:cellular response to phosphate starvation"/>
    <property type="evidence" value="ECO:0007669"/>
    <property type="project" value="TreeGrafter"/>
</dbReference>
<dbReference type="PANTHER" id="PTHR45453:SF1">
    <property type="entry name" value="PHOSPHATE REGULON SENSOR PROTEIN PHOR"/>
    <property type="match status" value="1"/>
</dbReference>
<dbReference type="Pfam" id="PF02518">
    <property type="entry name" value="HATPase_c"/>
    <property type="match status" value="1"/>
</dbReference>
<comment type="subcellular location">
    <subcellularLocation>
        <location evidence="2">Membrane</location>
    </subcellularLocation>
</comment>
<dbReference type="GeneID" id="79854550"/>
<dbReference type="Gene3D" id="1.10.287.130">
    <property type="match status" value="1"/>
</dbReference>
<dbReference type="PANTHER" id="PTHR45453">
    <property type="entry name" value="PHOSPHATE REGULON SENSOR PROTEIN PHOR"/>
    <property type="match status" value="1"/>
</dbReference>
<evidence type="ECO:0000256" key="1">
    <source>
        <dbReference type="ARBA" id="ARBA00000085"/>
    </source>
</evidence>
<proteinExistence type="predicted"/>
<comment type="caution">
    <text evidence="8">The sequence shown here is derived from an EMBL/GenBank/DDBJ whole genome shotgun (WGS) entry which is preliminary data.</text>
</comment>
<dbReference type="InterPro" id="IPR036097">
    <property type="entry name" value="HisK_dim/P_sf"/>
</dbReference>
<keyword evidence="6 8" id="KW-0418">Kinase</keyword>
<organism evidence="8 9">
    <name type="scientific">Agathobacter rectalis</name>
    <dbReference type="NCBI Taxonomy" id="39491"/>
    <lineage>
        <taxon>Bacteria</taxon>
        <taxon>Bacillati</taxon>
        <taxon>Bacillota</taxon>
        <taxon>Clostridia</taxon>
        <taxon>Lachnospirales</taxon>
        <taxon>Lachnospiraceae</taxon>
        <taxon>Agathobacter</taxon>
    </lineage>
</organism>
<evidence type="ECO:0000313" key="9">
    <source>
        <dbReference type="Proteomes" id="UP000260758"/>
    </source>
</evidence>
<dbReference type="Gene3D" id="3.30.565.10">
    <property type="entry name" value="Histidine kinase-like ATPase, C-terminal domain"/>
    <property type="match status" value="1"/>
</dbReference>
<dbReference type="EC" id="2.7.13.3" evidence="3"/>
<dbReference type="PRINTS" id="PR00344">
    <property type="entry name" value="BCTRLSENSOR"/>
</dbReference>
<dbReference type="EMBL" id="QSTP01000017">
    <property type="protein sequence ID" value="RGM69041.1"/>
    <property type="molecule type" value="Genomic_DNA"/>
</dbReference>
<reference evidence="8 9" key="1">
    <citation type="submission" date="2018-08" db="EMBL/GenBank/DDBJ databases">
        <title>A genome reference for cultivated species of the human gut microbiota.</title>
        <authorList>
            <person name="Zou Y."/>
            <person name="Xue W."/>
            <person name="Luo G."/>
        </authorList>
    </citation>
    <scope>NUCLEOTIDE SEQUENCE [LARGE SCALE GENOMIC DNA]</scope>
    <source>
        <strain evidence="8 9">OM07-13</strain>
    </source>
</reference>
<dbReference type="CDD" id="cd00082">
    <property type="entry name" value="HisKA"/>
    <property type="match status" value="1"/>
</dbReference>
<name>A0A3E4Y6F8_9FIRM</name>
<protein>
    <recommendedName>
        <fullName evidence="3">histidine kinase</fullName>
        <ecNumber evidence="3">2.7.13.3</ecNumber>
    </recommendedName>
</protein>
<keyword evidence="7" id="KW-0902">Two-component regulatory system</keyword>
<dbReference type="InterPro" id="IPR036890">
    <property type="entry name" value="HATPase_C_sf"/>
</dbReference>
<keyword evidence="4" id="KW-0597">Phosphoprotein</keyword>
<dbReference type="GO" id="GO:0000155">
    <property type="term" value="F:phosphorelay sensor kinase activity"/>
    <property type="evidence" value="ECO:0007669"/>
    <property type="project" value="InterPro"/>
</dbReference>
<dbReference type="SMART" id="SM00387">
    <property type="entry name" value="HATPase_c"/>
    <property type="match status" value="1"/>
</dbReference>
<keyword evidence="5" id="KW-0808">Transferase</keyword>
<dbReference type="InterPro" id="IPR005467">
    <property type="entry name" value="His_kinase_dom"/>
</dbReference>
<evidence type="ECO:0000256" key="5">
    <source>
        <dbReference type="ARBA" id="ARBA00022679"/>
    </source>
</evidence>
<evidence type="ECO:0000313" key="8">
    <source>
        <dbReference type="EMBL" id="RGM69041.1"/>
    </source>
</evidence>
<dbReference type="SUPFAM" id="SSF55874">
    <property type="entry name" value="ATPase domain of HSP90 chaperone/DNA topoisomerase II/histidine kinase"/>
    <property type="match status" value="1"/>
</dbReference>
<dbReference type="RefSeq" id="WP_117719197.1">
    <property type="nucleotide sequence ID" value="NZ_JAAISB010000071.1"/>
</dbReference>
<dbReference type="SUPFAM" id="SSF47384">
    <property type="entry name" value="Homodimeric domain of signal transducing histidine kinase"/>
    <property type="match status" value="1"/>
</dbReference>
<evidence type="ECO:0000256" key="6">
    <source>
        <dbReference type="ARBA" id="ARBA00022777"/>
    </source>
</evidence>
<evidence type="ECO:0000256" key="7">
    <source>
        <dbReference type="ARBA" id="ARBA00023012"/>
    </source>
</evidence>
<evidence type="ECO:0000256" key="3">
    <source>
        <dbReference type="ARBA" id="ARBA00012438"/>
    </source>
</evidence>
<evidence type="ECO:0000256" key="4">
    <source>
        <dbReference type="ARBA" id="ARBA00022553"/>
    </source>
</evidence>
<dbReference type="AlphaFoldDB" id="A0A3E4Y6F8"/>
<comment type="catalytic activity">
    <reaction evidence="1">
        <text>ATP + protein L-histidine = ADP + protein N-phospho-L-histidine.</text>
        <dbReference type="EC" id="2.7.13.3"/>
    </reaction>
</comment>
<dbReference type="InterPro" id="IPR003594">
    <property type="entry name" value="HATPase_dom"/>
</dbReference>
<evidence type="ECO:0000256" key="2">
    <source>
        <dbReference type="ARBA" id="ARBA00004370"/>
    </source>
</evidence>
<dbReference type="SMART" id="SM00388">
    <property type="entry name" value="HisKA"/>
    <property type="match status" value="1"/>
</dbReference>
<dbReference type="PROSITE" id="PS50109">
    <property type="entry name" value="HIS_KIN"/>
    <property type="match status" value="1"/>
</dbReference>
<dbReference type="Pfam" id="PF00512">
    <property type="entry name" value="HisKA"/>
    <property type="match status" value="1"/>
</dbReference>
<dbReference type="GO" id="GO:0004721">
    <property type="term" value="F:phosphoprotein phosphatase activity"/>
    <property type="evidence" value="ECO:0007669"/>
    <property type="project" value="TreeGrafter"/>
</dbReference>
<sequence>MMLWLWLFISGLILVIVLLLIKIHLLRKSAKEIECSFAEKLITDSNTLIDISSNDKYMCHLANEINIQLRKLRAERRKFQKGDIELKNAVTNVSHDLRTPLTAIYGYLDLLEQEEKSEKVNRYIAVIKNRTEMLKQLTEELFRYSVILTSEEDLKIEPITINNVLEESIASFYTILKEKQISPKIIIPQKKIVRNLDRSAISRIFANLLNNVVKYSNGDLEVTLFENGEIHFINHASNLTEIEVGKLFDRFYTVNNARNSTGLGLSISKALVEKMNGTISAEYNNEMLNICIVFDL</sequence>
<accession>A0A3E4Y6F8</accession>
<dbReference type="GO" id="GO:0005886">
    <property type="term" value="C:plasma membrane"/>
    <property type="evidence" value="ECO:0007669"/>
    <property type="project" value="TreeGrafter"/>
</dbReference>
<gene>
    <name evidence="8" type="ORF">DXB99_13560</name>
</gene>
<dbReference type="Proteomes" id="UP000260758">
    <property type="component" value="Unassembled WGS sequence"/>
</dbReference>